<dbReference type="InterPro" id="IPR011065">
    <property type="entry name" value="Kunitz_inhibitor_STI-like_sf"/>
</dbReference>
<feature type="signal peptide" evidence="1">
    <location>
        <begin position="1"/>
        <end position="19"/>
    </location>
</feature>
<dbReference type="SUPFAM" id="SSF50386">
    <property type="entry name" value="STI-like"/>
    <property type="match status" value="1"/>
</dbReference>
<reference evidence="2 3" key="1">
    <citation type="submission" date="2020-08" db="EMBL/GenBank/DDBJ databases">
        <title>Plant Genome Project.</title>
        <authorList>
            <person name="Zhang R.-G."/>
        </authorList>
    </citation>
    <scope>NUCLEOTIDE SEQUENCE [LARGE SCALE GENOMIC DNA]</scope>
    <source>
        <tissue evidence="2">Rhizome</tissue>
    </source>
</reference>
<proteinExistence type="predicted"/>
<sequence>MNPSPALLLFFLLVVSSSSAPVLDTDGNPLRSGEGETYYVNPAITDVAGPLTLASRRATDCPLRVAQARIRTSDTGLPVRFTPVDGGNGTIELEEDVTVVFDAITLCLQSLLWEIEIGADDRRYYVSTGGQETNPTESNLFSIRRSQISGSVYELFFRGVGRVPSGPLGIFVEEGRRWLGIRNDRPFPFVEEEQDLCFPSNPLAGIKHLEYLGSPRGNWRRAARHKSEQKATQQNPPTACSTDCFSPLGNVVPLSNPLLDIPLARLLLLSPLAAAANLAKPIALPLSLEHCERDVKKGSISHAPTLSYLAILSTLFSLLHPSFTSLDSHYPYITRPTLFLAPASPTAMSLFFSEVVEMAFAGGVAAALEVAGVGGKRKLRSFYCRMRAEIKRQLAIGYRKRSSGRRRRDNKRQRGSFHYDPFSYALNFDDSSSALLSV</sequence>
<organism evidence="2 3">
    <name type="scientific">Zingiber officinale</name>
    <name type="common">Ginger</name>
    <name type="synonym">Amomum zingiber</name>
    <dbReference type="NCBI Taxonomy" id="94328"/>
    <lineage>
        <taxon>Eukaryota</taxon>
        <taxon>Viridiplantae</taxon>
        <taxon>Streptophyta</taxon>
        <taxon>Embryophyta</taxon>
        <taxon>Tracheophyta</taxon>
        <taxon>Spermatophyta</taxon>
        <taxon>Magnoliopsida</taxon>
        <taxon>Liliopsida</taxon>
        <taxon>Zingiberales</taxon>
        <taxon>Zingiberaceae</taxon>
        <taxon>Zingiber</taxon>
    </lineage>
</organism>
<dbReference type="AlphaFoldDB" id="A0A8J5CHG0"/>
<dbReference type="PANTHER" id="PTHR33107:SF5">
    <property type="entry name" value="KUNITZ TRYPSIN INHIBITOR 5"/>
    <property type="match status" value="1"/>
</dbReference>
<evidence type="ECO:0000313" key="2">
    <source>
        <dbReference type="EMBL" id="KAG6474894.1"/>
    </source>
</evidence>
<protein>
    <submittedName>
        <fullName evidence="2">Uncharacterized protein</fullName>
    </submittedName>
</protein>
<dbReference type="CDD" id="cd00178">
    <property type="entry name" value="beta-trefoil_STI"/>
    <property type="match status" value="1"/>
</dbReference>
<keyword evidence="1" id="KW-0732">Signal</keyword>
<gene>
    <name evidence="2" type="ORF">ZIOFF_064110</name>
</gene>
<evidence type="ECO:0000313" key="3">
    <source>
        <dbReference type="Proteomes" id="UP000734854"/>
    </source>
</evidence>
<dbReference type="EMBL" id="JACMSC010000018">
    <property type="protein sequence ID" value="KAG6474894.1"/>
    <property type="molecule type" value="Genomic_DNA"/>
</dbReference>
<evidence type="ECO:0000256" key="1">
    <source>
        <dbReference type="SAM" id="SignalP"/>
    </source>
</evidence>
<comment type="caution">
    <text evidence="2">The sequence shown here is derived from an EMBL/GenBank/DDBJ whole genome shotgun (WGS) entry which is preliminary data.</text>
</comment>
<dbReference type="InterPro" id="IPR002160">
    <property type="entry name" value="Prot_inh_Kunz-lg"/>
</dbReference>
<dbReference type="Pfam" id="PF00197">
    <property type="entry name" value="Kunitz_legume"/>
    <property type="match status" value="1"/>
</dbReference>
<dbReference type="Proteomes" id="UP000734854">
    <property type="component" value="Unassembled WGS sequence"/>
</dbReference>
<keyword evidence="3" id="KW-1185">Reference proteome</keyword>
<dbReference type="SMART" id="SM00452">
    <property type="entry name" value="STI"/>
    <property type="match status" value="1"/>
</dbReference>
<dbReference type="GO" id="GO:0004866">
    <property type="term" value="F:endopeptidase inhibitor activity"/>
    <property type="evidence" value="ECO:0007669"/>
    <property type="project" value="InterPro"/>
</dbReference>
<dbReference type="InterPro" id="IPR056368">
    <property type="entry name" value="KTI1"/>
</dbReference>
<feature type="chain" id="PRO_5035233542" evidence="1">
    <location>
        <begin position="20"/>
        <end position="438"/>
    </location>
</feature>
<dbReference type="PANTHER" id="PTHR33107">
    <property type="entry name" value="KUNITZ TRYPSIN INHIBITOR 2"/>
    <property type="match status" value="1"/>
</dbReference>
<name>A0A8J5CHG0_ZINOF</name>
<dbReference type="Gene3D" id="2.80.10.50">
    <property type="match status" value="1"/>
</dbReference>
<accession>A0A8J5CHG0</accession>